<comment type="subcellular location">
    <subcellularLocation>
        <location evidence="1">Periplasm</location>
    </subcellularLocation>
</comment>
<name>A0ABS0XZF7_9HYPH</name>
<feature type="signal peptide" evidence="6">
    <location>
        <begin position="1"/>
        <end position="22"/>
    </location>
</feature>
<gene>
    <name evidence="7" type="ORF">JAO75_08430</name>
</gene>
<dbReference type="RefSeq" id="WP_199048285.1">
    <property type="nucleotide sequence ID" value="NZ_JAELXT010000006.1"/>
</dbReference>
<evidence type="ECO:0000256" key="5">
    <source>
        <dbReference type="ARBA" id="ARBA00022764"/>
    </source>
</evidence>
<dbReference type="PANTHER" id="PTHR43649:SF34">
    <property type="entry name" value="ABC TRANSPORTER PERIPLASMIC-BINDING PROTEIN YCJN-RELATED"/>
    <property type="match status" value="1"/>
</dbReference>
<dbReference type="InterPro" id="IPR006059">
    <property type="entry name" value="SBP"/>
</dbReference>
<keyword evidence="4 6" id="KW-0732">Signal</keyword>
<dbReference type="PANTHER" id="PTHR43649">
    <property type="entry name" value="ARABINOSE-BINDING PROTEIN-RELATED"/>
    <property type="match status" value="1"/>
</dbReference>
<evidence type="ECO:0000256" key="3">
    <source>
        <dbReference type="ARBA" id="ARBA00022448"/>
    </source>
</evidence>
<sequence length="420" mass="45339">MSRMFATLAAAAGLLVSTGASAVEISLSCSALGKEYEVCKQGADAWAKKTGNTVKIVSTPNSATERLALYQQLLAAGAGDIDVFQIDVVWPGILGEHFKDLTAQAKGLDQHIPAMSDVARVGGKVVAMPWFADAGLLYYRKDLLEKYNRPVPKTWAELTETARIIQEGERKAGKNDFWGYVWQGRAYEGLTTNALEWIASNNGGTIVNDTGEVTIENPNAAEALKTAAGWVGTVTPEGVLNYTEEESRGVFQAGNAAFMRNWPYAWALAQGADSAIKDKVGIAPLPMGGADGRHAGTLGGQLLAVSKYSKNADAATDLAMYLTGQEEQKRRAIEGSFNPTILSLYEDAEITKASPFIGSLRDVFANAVPRPSGVTGENYNKVSTEFFNTVHQVLSKRAEPAQALTRLDRDLKRIKRDGWK</sequence>
<dbReference type="EMBL" id="JAELXT010000006">
    <property type="protein sequence ID" value="MBJ6125436.1"/>
    <property type="molecule type" value="Genomic_DNA"/>
</dbReference>
<keyword evidence="3" id="KW-0813">Transport</keyword>
<dbReference type="InterPro" id="IPR050490">
    <property type="entry name" value="Bact_solute-bd_prot1"/>
</dbReference>
<feature type="chain" id="PRO_5046658686" evidence="6">
    <location>
        <begin position="23"/>
        <end position="420"/>
    </location>
</feature>
<protein>
    <submittedName>
        <fullName evidence="7">ABC transporter substrate-binding protein</fullName>
    </submittedName>
</protein>
<evidence type="ECO:0000256" key="4">
    <source>
        <dbReference type="ARBA" id="ARBA00022729"/>
    </source>
</evidence>
<accession>A0ABS0XZF7</accession>
<dbReference type="Pfam" id="PF01547">
    <property type="entry name" value="SBP_bac_1"/>
    <property type="match status" value="1"/>
</dbReference>
<comment type="similarity">
    <text evidence="2">Belongs to the bacterial solute-binding protein 1 family.</text>
</comment>
<evidence type="ECO:0000313" key="7">
    <source>
        <dbReference type="EMBL" id="MBJ6125436.1"/>
    </source>
</evidence>
<dbReference type="Gene3D" id="3.40.190.10">
    <property type="entry name" value="Periplasmic binding protein-like II"/>
    <property type="match status" value="2"/>
</dbReference>
<evidence type="ECO:0000256" key="6">
    <source>
        <dbReference type="SAM" id="SignalP"/>
    </source>
</evidence>
<proteinExistence type="inferred from homology"/>
<evidence type="ECO:0000313" key="8">
    <source>
        <dbReference type="Proteomes" id="UP000620670"/>
    </source>
</evidence>
<organism evidence="7 8">
    <name type="scientific">Microvirga splendida</name>
    <dbReference type="NCBI Taxonomy" id="2795727"/>
    <lineage>
        <taxon>Bacteria</taxon>
        <taxon>Pseudomonadati</taxon>
        <taxon>Pseudomonadota</taxon>
        <taxon>Alphaproteobacteria</taxon>
        <taxon>Hyphomicrobiales</taxon>
        <taxon>Methylobacteriaceae</taxon>
        <taxon>Microvirga</taxon>
    </lineage>
</organism>
<keyword evidence="5" id="KW-0574">Periplasm</keyword>
<evidence type="ECO:0000256" key="1">
    <source>
        <dbReference type="ARBA" id="ARBA00004418"/>
    </source>
</evidence>
<reference evidence="8" key="1">
    <citation type="submission" date="2020-12" db="EMBL/GenBank/DDBJ databases">
        <title>Hymenobacter sp.</title>
        <authorList>
            <person name="Kim M.K."/>
        </authorList>
    </citation>
    <scope>NUCLEOTIDE SEQUENCE [LARGE SCALE GENOMIC DNA]</scope>
    <source>
        <strain evidence="8">BT325</strain>
    </source>
</reference>
<evidence type="ECO:0000256" key="2">
    <source>
        <dbReference type="ARBA" id="ARBA00008520"/>
    </source>
</evidence>
<dbReference type="Proteomes" id="UP000620670">
    <property type="component" value="Unassembled WGS sequence"/>
</dbReference>
<dbReference type="SUPFAM" id="SSF53850">
    <property type="entry name" value="Periplasmic binding protein-like II"/>
    <property type="match status" value="1"/>
</dbReference>
<dbReference type="CDD" id="cd14750">
    <property type="entry name" value="PBP2_TMBP"/>
    <property type="match status" value="1"/>
</dbReference>
<keyword evidence="8" id="KW-1185">Reference proteome</keyword>
<comment type="caution">
    <text evidence="7">The sequence shown here is derived from an EMBL/GenBank/DDBJ whole genome shotgun (WGS) entry which is preliminary data.</text>
</comment>